<dbReference type="PRINTS" id="PR00069">
    <property type="entry name" value="ALDKETRDTASE"/>
</dbReference>
<dbReference type="Gene3D" id="3.20.20.100">
    <property type="entry name" value="NADP-dependent oxidoreductase domain"/>
    <property type="match status" value="1"/>
</dbReference>
<comment type="caution">
    <text evidence="8">The sequence shown here is derived from an EMBL/GenBank/DDBJ whole genome shotgun (WGS) entry which is preliminary data.</text>
</comment>
<dbReference type="InterPro" id="IPR036812">
    <property type="entry name" value="NAD(P)_OxRdtase_dom_sf"/>
</dbReference>
<evidence type="ECO:0000256" key="3">
    <source>
        <dbReference type="ARBA" id="ARBA00023002"/>
    </source>
</evidence>
<keyword evidence="2" id="KW-0521">NADP</keyword>
<dbReference type="GO" id="GO:0016491">
    <property type="term" value="F:oxidoreductase activity"/>
    <property type="evidence" value="ECO:0007669"/>
    <property type="project" value="UniProtKB-KW"/>
</dbReference>
<keyword evidence="3" id="KW-0560">Oxidoreductase</keyword>
<dbReference type="PROSITE" id="PS00063">
    <property type="entry name" value="ALDOKETO_REDUCTASE_3"/>
    <property type="match status" value="1"/>
</dbReference>
<feature type="binding site" evidence="5">
    <location>
        <position position="126"/>
    </location>
    <ligand>
        <name>substrate</name>
    </ligand>
</feature>
<feature type="site" description="Lowers pKa of active site Tyr" evidence="6">
    <location>
        <position position="93"/>
    </location>
</feature>
<evidence type="ECO:0000256" key="2">
    <source>
        <dbReference type="ARBA" id="ARBA00022857"/>
    </source>
</evidence>
<dbReference type="InterPro" id="IPR020471">
    <property type="entry name" value="AKR"/>
</dbReference>
<dbReference type="PANTHER" id="PTHR11732">
    <property type="entry name" value="ALDO/KETO REDUCTASE"/>
    <property type="match status" value="1"/>
</dbReference>
<sequence>MVTESDNSFGFKMATCPTVLLSSGYQMPVVGLGTFDNLKDDLVCDAVKTAIDAGYRLIDCAWIYRSEAAVGRGIADRIKAGVVTRKDLFVTTKLWCTFHEPERVEEGLRESLKELGLDYVDLFLMHWPLAIKEQKADKKAWILSSALQPAAVDYIDTWRAMEDLVEKGLTRSIGVSNFNATQLTRLINAPGLRIKPANMQLESHPLLHNQEIIDLCHAHGISVTAFSPLAKGGAGKPVENILVNPVIAEIAKKHNRTPAQVVLRWCLQRGLCIVPKSCTPTRIQENYQIFDFTLSEDDMKGLSSLNKNKRLVTFETAKDLPEYPFQL</sequence>
<evidence type="ECO:0000313" key="8">
    <source>
        <dbReference type="EMBL" id="KAK7499344.1"/>
    </source>
</evidence>
<dbReference type="AlphaFoldDB" id="A0ABD0LK65"/>
<feature type="active site" description="Proton donor" evidence="4">
    <location>
        <position position="64"/>
    </location>
</feature>
<dbReference type="PROSITE" id="PS00798">
    <property type="entry name" value="ALDOKETO_REDUCTASE_1"/>
    <property type="match status" value="1"/>
</dbReference>
<keyword evidence="9" id="KW-1185">Reference proteome</keyword>
<reference evidence="8 9" key="1">
    <citation type="journal article" date="2023" name="Sci. Data">
        <title>Genome assembly of the Korean intertidal mud-creeper Batillaria attramentaria.</title>
        <authorList>
            <person name="Patra A.K."/>
            <person name="Ho P.T."/>
            <person name="Jun S."/>
            <person name="Lee S.J."/>
            <person name="Kim Y."/>
            <person name="Won Y.J."/>
        </authorList>
    </citation>
    <scope>NUCLEOTIDE SEQUENCE [LARGE SCALE GENOMIC DNA]</scope>
    <source>
        <strain evidence="8">Wonlab-2016</strain>
    </source>
</reference>
<dbReference type="FunFam" id="3.20.20.100:FF:000006">
    <property type="entry name" value="Aldo-keto reductase family 1 member A1"/>
    <property type="match status" value="1"/>
</dbReference>
<dbReference type="Pfam" id="PF00248">
    <property type="entry name" value="Aldo_ket_red"/>
    <property type="match status" value="1"/>
</dbReference>
<dbReference type="PROSITE" id="PS00062">
    <property type="entry name" value="ALDOKETO_REDUCTASE_2"/>
    <property type="match status" value="1"/>
</dbReference>
<proteinExistence type="inferred from homology"/>
<accession>A0ABD0LK65</accession>
<dbReference type="EMBL" id="JACVVK020000044">
    <property type="protein sequence ID" value="KAK7499344.1"/>
    <property type="molecule type" value="Genomic_DNA"/>
</dbReference>
<dbReference type="Proteomes" id="UP001519460">
    <property type="component" value="Unassembled WGS sequence"/>
</dbReference>
<gene>
    <name evidence="8" type="ORF">BaRGS_00009319</name>
</gene>
<name>A0ABD0LK65_9CAEN</name>
<evidence type="ECO:0000256" key="4">
    <source>
        <dbReference type="PIRSR" id="PIRSR000097-1"/>
    </source>
</evidence>
<evidence type="ECO:0000256" key="1">
    <source>
        <dbReference type="ARBA" id="ARBA00007905"/>
    </source>
</evidence>
<evidence type="ECO:0000313" key="9">
    <source>
        <dbReference type="Proteomes" id="UP001519460"/>
    </source>
</evidence>
<protein>
    <recommendedName>
        <fullName evidence="7">NADP-dependent oxidoreductase domain-containing protein</fullName>
    </recommendedName>
</protein>
<dbReference type="InterPro" id="IPR023210">
    <property type="entry name" value="NADP_OxRdtase_dom"/>
</dbReference>
<dbReference type="SUPFAM" id="SSF51430">
    <property type="entry name" value="NAD(P)-linked oxidoreductase"/>
    <property type="match status" value="1"/>
</dbReference>
<evidence type="ECO:0000256" key="6">
    <source>
        <dbReference type="PIRSR" id="PIRSR000097-3"/>
    </source>
</evidence>
<dbReference type="InterPro" id="IPR018170">
    <property type="entry name" value="Aldo/ket_reductase_CS"/>
</dbReference>
<dbReference type="PIRSF" id="PIRSF000097">
    <property type="entry name" value="AKR"/>
    <property type="match status" value="1"/>
</dbReference>
<comment type="similarity">
    <text evidence="1">Belongs to the aldo/keto reductase family.</text>
</comment>
<organism evidence="8 9">
    <name type="scientific">Batillaria attramentaria</name>
    <dbReference type="NCBI Taxonomy" id="370345"/>
    <lineage>
        <taxon>Eukaryota</taxon>
        <taxon>Metazoa</taxon>
        <taxon>Spiralia</taxon>
        <taxon>Lophotrochozoa</taxon>
        <taxon>Mollusca</taxon>
        <taxon>Gastropoda</taxon>
        <taxon>Caenogastropoda</taxon>
        <taxon>Sorbeoconcha</taxon>
        <taxon>Cerithioidea</taxon>
        <taxon>Batillariidae</taxon>
        <taxon>Batillaria</taxon>
    </lineage>
</organism>
<evidence type="ECO:0000256" key="5">
    <source>
        <dbReference type="PIRSR" id="PIRSR000097-2"/>
    </source>
</evidence>
<evidence type="ECO:0000259" key="7">
    <source>
        <dbReference type="Pfam" id="PF00248"/>
    </source>
</evidence>
<feature type="domain" description="NADP-dependent oxidoreductase" evidence="7">
    <location>
        <begin position="31"/>
        <end position="306"/>
    </location>
</feature>